<name>A0A1E1M0R0_RHYSE</name>
<feature type="signal peptide" evidence="3">
    <location>
        <begin position="1"/>
        <end position="18"/>
    </location>
</feature>
<protein>
    <submittedName>
        <fullName evidence="4">Uncharacterized protein</fullName>
    </submittedName>
</protein>
<evidence type="ECO:0000256" key="2">
    <source>
        <dbReference type="SAM" id="MobiDB-lite"/>
    </source>
</evidence>
<feature type="region of interest" description="Disordered" evidence="2">
    <location>
        <begin position="179"/>
        <end position="218"/>
    </location>
</feature>
<dbReference type="EMBL" id="FJVC01000102">
    <property type="protein sequence ID" value="CZT42710.1"/>
    <property type="molecule type" value="Genomic_DNA"/>
</dbReference>
<feature type="compositionally biased region" description="Basic and acidic residues" evidence="2">
    <location>
        <begin position="181"/>
        <end position="191"/>
    </location>
</feature>
<evidence type="ECO:0000313" key="4">
    <source>
        <dbReference type="EMBL" id="CZT42710.1"/>
    </source>
</evidence>
<organism evidence="4 5">
    <name type="scientific">Rhynchosporium secalis</name>
    <name type="common">Barley scald fungus</name>
    <dbReference type="NCBI Taxonomy" id="38038"/>
    <lineage>
        <taxon>Eukaryota</taxon>
        <taxon>Fungi</taxon>
        <taxon>Dikarya</taxon>
        <taxon>Ascomycota</taxon>
        <taxon>Pezizomycotina</taxon>
        <taxon>Leotiomycetes</taxon>
        <taxon>Helotiales</taxon>
        <taxon>Ploettnerulaceae</taxon>
        <taxon>Rhynchosporium</taxon>
    </lineage>
</organism>
<dbReference type="AlphaFoldDB" id="A0A1E1M0R0"/>
<dbReference type="Proteomes" id="UP000177625">
    <property type="component" value="Unassembled WGS sequence"/>
</dbReference>
<keyword evidence="5" id="KW-1185">Reference proteome</keyword>
<evidence type="ECO:0000256" key="1">
    <source>
        <dbReference type="SAM" id="Coils"/>
    </source>
</evidence>
<keyword evidence="3" id="KW-0732">Signal</keyword>
<feature type="coiled-coil region" evidence="1">
    <location>
        <begin position="276"/>
        <end position="345"/>
    </location>
</feature>
<accession>A0A1E1M0R0</accession>
<gene>
    <name evidence="4" type="ORF">RSE6_02653</name>
</gene>
<evidence type="ECO:0000256" key="3">
    <source>
        <dbReference type="SAM" id="SignalP"/>
    </source>
</evidence>
<evidence type="ECO:0000313" key="5">
    <source>
        <dbReference type="Proteomes" id="UP000177625"/>
    </source>
</evidence>
<proteinExistence type="predicted"/>
<keyword evidence="1" id="KW-0175">Coiled coil</keyword>
<sequence length="359" mass="40701">MSTVFTLTLIAGISLSMSSDPYLERMILDMLTSESASTQPPLLQKANPGVSPEAKQKNWTEEESLIHLVARPDVFGVLLHNGRGYNFNDPKYAWLVKRGEGNKNEKYFLREELWARVDSSYPFPSPAQREYVLNQLRIRGLHPVVSSTPRNEGWQAWQTLRKRKSKNLKEFDSRKRPKIKIKVDSDERSESDGGLATQPCFPAISQDESAPPSEVTSDAEPLKVLSGILGDLREQVRSQKTEIDTLTEANHAKDHALSDLQSKLSDLAKAGNISKVKRLEEEVAKLKTGRHALESDFNQTRKELADSMIARGLARRRADQAEKVREKLRAELDSEREILAVYDEARNRVARKRQEIVRS</sequence>
<feature type="chain" id="PRO_5009447781" evidence="3">
    <location>
        <begin position="19"/>
        <end position="359"/>
    </location>
</feature>
<reference evidence="5" key="1">
    <citation type="submission" date="2016-03" db="EMBL/GenBank/DDBJ databases">
        <authorList>
            <person name="Guldener U."/>
        </authorList>
    </citation>
    <scope>NUCLEOTIDE SEQUENCE [LARGE SCALE GENOMIC DNA]</scope>
</reference>